<evidence type="ECO:0000313" key="2">
    <source>
        <dbReference type="EMBL" id="KUL43867.1"/>
    </source>
</evidence>
<proteinExistence type="predicted"/>
<name>A0A0X3VHJ6_STRVO</name>
<feature type="compositionally biased region" description="Low complexity" evidence="1">
    <location>
        <begin position="56"/>
        <end position="69"/>
    </location>
</feature>
<dbReference type="AlphaFoldDB" id="A0A0X3VHJ6"/>
<evidence type="ECO:0000313" key="3">
    <source>
        <dbReference type="Proteomes" id="UP000053413"/>
    </source>
</evidence>
<accession>A0A0X3VHJ6</accession>
<reference evidence="3" key="1">
    <citation type="submission" date="2015-10" db="EMBL/GenBank/DDBJ databases">
        <authorList>
            <person name="Ju K.-S."/>
            <person name="Doroghazi J.R."/>
            <person name="Metcalf W.W."/>
        </authorList>
    </citation>
    <scope>NUCLEOTIDE SEQUENCE [LARGE SCALE GENOMIC DNA]</scope>
    <source>
        <strain evidence="3">NRRL F-8817</strain>
    </source>
</reference>
<dbReference type="Proteomes" id="UP000053413">
    <property type="component" value="Unassembled WGS sequence"/>
</dbReference>
<feature type="compositionally biased region" description="Basic and acidic residues" evidence="1">
    <location>
        <begin position="70"/>
        <end position="90"/>
    </location>
</feature>
<comment type="caution">
    <text evidence="2">The sequence shown here is derived from an EMBL/GenBank/DDBJ whole genome shotgun (WGS) entry which is preliminary data.</text>
</comment>
<protein>
    <submittedName>
        <fullName evidence="2">Uncharacterized protein</fullName>
    </submittedName>
</protein>
<feature type="region of interest" description="Disordered" evidence="1">
    <location>
        <begin position="45"/>
        <end position="105"/>
    </location>
</feature>
<sequence>MQQRRQERPIARREPCSITTELTLEHCDLMAEGQDLRILVPVAHRQQTQQRERVGHSQVGQSQQHGRSSCRVDCHLRETADSSDEADHRQPGCRPPTRTDDILGKRRVFGHFGNLLDEVAASAPTEAANPA</sequence>
<gene>
    <name evidence="2" type="ORF">ADL28_42100</name>
</gene>
<dbReference type="EMBL" id="LLZJ01000419">
    <property type="protein sequence ID" value="KUL43867.1"/>
    <property type="molecule type" value="Genomic_DNA"/>
</dbReference>
<organism evidence="2 3">
    <name type="scientific">Streptomyces violaceusniger</name>
    <dbReference type="NCBI Taxonomy" id="68280"/>
    <lineage>
        <taxon>Bacteria</taxon>
        <taxon>Bacillati</taxon>
        <taxon>Actinomycetota</taxon>
        <taxon>Actinomycetes</taxon>
        <taxon>Kitasatosporales</taxon>
        <taxon>Streptomycetaceae</taxon>
        <taxon>Streptomyces</taxon>
        <taxon>Streptomyces violaceusniger group</taxon>
    </lineage>
</organism>
<evidence type="ECO:0000256" key="1">
    <source>
        <dbReference type="SAM" id="MobiDB-lite"/>
    </source>
</evidence>